<keyword evidence="7" id="KW-0469">Meiosis</keyword>
<dbReference type="GO" id="GO:0120230">
    <property type="term" value="F:recombinase activator activity"/>
    <property type="evidence" value="ECO:0007669"/>
    <property type="project" value="TreeGrafter"/>
</dbReference>
<comment type="similarity">
    <text evidence="2">Belongs to the HOP2 family.</text>
</comment>
<name>A0A564YTE5_HYMDI</name>
<dbReference type="Proteomes" id="UP000321570">
    <property type="component" value="Unassembled WGS sequence"/>
</dbReference>
<organism evidence="11 12">
    <name type="scientific">Hymenolepis diminuta</name>
    <name type="common">Rat tapeworm</name>
    <dbReference type="NCBI Taxonomy" id="6216"/>
    <lineage>
        <taxon>Eukaryota</taxon>
        <taxon>Metazoa</taxon>
        <taxon>Spiralia</taxon>
        <taxon>Lophotrochozoa</taxon>
        <taxon>Platyhelminthes</taxon>
        <taxon>Cestoda</taxon>
        <taxon>Eucestoda</taxon>
        <taxon>Cyclophyllidea</taxon>
        <taxon>Hymenolepididae</taxon>
        <taxon>Hymenolepis</taxon>
    </lineage>
</organism>
<comment type="subcellular location">
    <subcellularLocation>
        <location evidence="1">Nucleus</location>
    </subcellularLocation>
</comment>
<dbReference type="InterPro" id="IPR010776">
    <property type="entry name" value="Hop2_WH_dom"/>
</dbReference>
<sequence>MSKNPKADVLAYMTRENRPFSVNDVVTALQKAHGKTALSKAIDELVLEDALVEKVYGKQKVFVVSQDKLPSLDDSELKAMDSEIASLSSKVQHLNDKIKLAESELKSVESSLSLEEALKMNADIEIQIAELKRKIGECGSEKPVSVEEFKTVETKQKSAVDEWRRRKRMAMEIVDAIAENYPKSRVQLMEDMGIETDENRGISIADFTST</sequence>
<dbReference type="GO" id="GO:0000709">
    <property type="term" value="P:meiotic joint molecule formation"/>
    <property type="evidence" value="ECO:0007669"/>
    <property type="project" value="TreeGrafter"/>
</dbReference>
<dbReference type="Pfam" id="PF07106">
    <property type="entry name" value="WHD_TBPIP"/>
    <property type="match status" value="1"/>
</dbReference>
<dbReference type="GO" id="GO:0007129">
    <property type="term" value="P:homologous chromosome pairing at meiosis"/>
    <property type="evidence" value="ECO:0007669"/>
    <property type="project" value="TreeGrafter"/>
</dbReference>
<dbReference type="PANTHER" id="PTHR15938:SF0">
    <property type="entry name" value="HOMOLOGOUS-PAIRING PROTEIN 2 HOMOLOG"/>
    <property type="match status" value="1"/>
</dbReference>
<evidence type="ECO:0000259" key="10">
    <source>
        <dbReference type="Pfam" id="PF18517"/>
    </source>
</evidence>
<dbReference type="Gene3D" id="1.10.10.10">
    <property type="entry name" value="Winged helix-like DNA-binding domain superfamily/Winged helix DNA-binding domain"/>
    <property type="match status" value="1"/>
</dbReference>
<dbReference type="InterPro" id="IPR036388">
    <property type="entry name" value="WH-like_DNA-bd_sf"/>
</dbReference>
<dbReference type="EMBL" id="CABIJS010000356">
    <property type="protein sequence ID" value="VUZ50440.1"/>
    <property type="molecule type" value="Genomic_DNA"/>
</dbReference>
<evidence type="ECO:0000256" key="1">
    <source>
        <dbReference type="ARBA" id="ARBA00004123"/>
    </source>
</evidence>
<dbReference type="GO" id="GO:0010774">
    <property type="term" value="P:meiotic strand invasion involved in reciprocal meiotic recombination"/>
    <property type="evidence" value="ECO:0007669"/>
    <property type="project" value="TreeGrafter"/>
</dbReference>
<keyword evidence="12" id="KW-1185">Reference proteome</keyword>
<keyword evidence="4 8" id="KW-0175">Coiled coil</keyword>
<keyword evidence="6" id="KW-0539">Nucleus</keyword>
<dbReference type="GO" id="GO:0120231">
    <property type="term" value="C:DNA recombinase auxiliary factor complex"/>
    <property type="evidence" value="ECO:0007669"/>
    <property type="project" value="TreeGrafter"/>
</dbReference>
<feature type="domain" description="Homologous-pairing protein 2 winged helix" evidence="9">
    <location>
        <begin position="7"/>
        <end position="64"/>
    </location>
</feature>
<protein>
    <recommendedName>
        <fullName evidence="3">Homologous-pairing protein 2 homolog</fullName>
    </recommendedName>
</protein>
<dbReference type="GO" id="GO:0003690">
    <property type="term" value="F:double-stranded DNA binding"/>
    <property type="evidence" value="ECO:0007669"/>
    <property type="project" value="TreeGrafter"/>
</dbReference>
<reference evidence="11 12" key="1">
    <citation type="submission" date="2019-07" db="EMBL/GenBank/DDBJ databases">
        <authorList>
            <person name="Jastrzebski P J."/>
            <person name="Paukszto L."/>
            <person name="Jastrzebski P J."/>
        </authorList>
    </citation>
    <scope>NUCLEOTIDE SEQUENCE [LARGE SCALE GENOMIC DNA]</scope>
    <source>
        <strain evidence="11 12">WMS-il1</strain>
    </source>
</reference>
<evidence type="ECO:0000256" key="3">
    <source>
        <dbReference type="ARBA" id="ARBA00016093"/>
    </source>
</evidence>
<keyword evidence="5" id="KW-0233">DNA recombination</keyword>
<accession>A0A564YTE5</accession>
<feature type="coiled-coil region" evidence="8">
    <location>
        <begin position="77"/>
        <end position="134"/>
    </location>
</feature>
<dbReference type="GO" id="GO:0000794">
    <property type="term" value="C:condensed nuclear chromosome"/>
    <property type="evidence" value="ECO:0007669"/>
    <property type="project" value="TreeGrafter"/>
</dbReference>
<evidence type="ECO:0000259" key="9">
    <source>
        <dbReference type="Pfam" id="PF07106"/>
    </source>
</evidence>
<dbReference type="AlphaFoldDB" id="A0A564YTE5"/>
<dbReference type="PANTHER" id="PTHR15938">
    <property type="entry name" value="TBP-1 INTERACTING PROTEIN"/>
    <property type="match status" value="1"/>
</dbReference>
<evidence type="ECO:0000256" key="8">
    <source>
        <dbReference type="SAM" id="Coils"/>
    </source>
</evidence>
<dbReference type="InterPro" id="IPR040661">
    <property type="entry name" value="LZ3wCH"/>
</dbReference>
<evidence type="ECO:0000256" key="7">
    <source>
        <dbReference type="ARBA" id="ARBA00023254"/>
    </source>
</evidence>
<evidence type="ECO:0000313" key="11">
    <source>
        <dbReference type="EMBL" id="VUZ50440.1"/>
    </source>
</evidence>
<proteinExistence type="inferred from homology"/>
<gene>
    <name evidence="11" type="ORF">WMSIL1_LOCUS9225</name>
</gene>
<dbReference type="Pfam" id="PF18517">
    <property type="entry name" value="LZ3wCH"/>
    <property type="match status" value="1"/>
</dbReference>
<evidence type="ECO:0000256" key="2">
    <source>
        <dbReference type="ARBA" id="ARBA00007922"/>
    </source>
</evidence>
<evidence type="ECO:0000256" key="6">
    <source>
        <dbReference type="ARBA" id="ARBA00023242"/>
    </source>
</evidence>
<feature type="domain" description="Leucine zipper with capping helix" evidence="10">
    <location>
        <begin position="144"/>
        <end position="198"/>
    </location>
</feature>
<evidence type="ECO:0000313" key="12">
    <source>
        <dbReference type="Proteomes" id="UP000321570"/>
    </source>
</evidence>
<evidence type="ECO:0000256" key="4">
    <source>
        <dbReference type="ARBA" id="ARBA00023054"/>
    </source>
</evidence>
<evidence type="ECO:0000256" key="5">
    <source>
        <dbReference type="ARBA" id="ARBA00023172"/>
    </source>
</evidence>